<protein>
    <submittedName>
        <fullName evidence="2">Uncharacterized protein</fullName>
    </submittedName>
</protein>
<evidence type="ECO:0000256" key="1">
    <source>
        <dbReference type="SAM" id="MobiDB-lite"/>
    </source>
</evidence>
<evidence type="ECO:0000313" key="3">
    <source>
        <dbReference type="Proteomes" id="UP000515908"/>
    </source>
</evidence>
<reference evidence="2 3" key="1">
    <citation type="submission" date="2020-08" db="EMBL/GenBank/DDBJ databases">
        <authorList>
            <person name="Newling K."/>
            <person name="Davey J."/>
            <person name="Forrester S."/>
        </authorList>
    </citation>
    <scope>NUCLEOTIDE SEQUENCE [LARGE SCALE GENOMIC DNA]</scope>
    <source>
        <strain evidence="3">Crithidia deanei Carvalho (ATCC PRA-265)</strain>
    </source>
</reference>
<dbReference type="EMBL" id="LR877171">
    <property type="protein sequence ID" value="CAD2222653.1"/>
    <property type="molecule type" value="Genomic_DNA"/>
</dbReference>
<organism evidence="2 3">
    <name type="scientific">Angomonas deanei</name>
    <dbReference type="NCBI Taxonomy" id="59799"/>
    <lineage>
        <taxon>Eukaryota</taxon>
        <taxon>Discoba</taxon>
        <taxon>Euglenozoa</taxon>
        <taxon>Kinetoplastea</taxon>
        <taxon>Metakinetoplastina</taxon>
        <taxon>Trypanosomatida</taxon>
        <taxon>Trypanosomatidae</taxon>
        <taxon>Strigomonadinae</taxon>
        <taxon>Angomonas</taxon>
    </lineage>
</organism>
<accession>A0A7G2CW46</accession>
<dbReference type="Proteomes" id="UP000515908">
    <property type="component" value="Chromosome 27"/>
</dbReference>
<name>A0A7G2CW46_9TRYP</name>
<sequence>MAVIFSTVCRLSSAEATAGVSLTTCRLLEQKQQQTGGLLADPNDLAAVVLIGETCVHDTGTQTVLLHVLKIMEKSSLPLILSTTLWGRACDLLEAAPLAVKGPVRSVVAAFLGSSVSPACSKLFLHPPAGEKEESGFLERRYALALLCDGFGVEDGKVLDLLEQAVLVSPFRRDNGRELSTAIRSLSAFARRLSREGRRSRVVSHLLDEITGLTDSPRLTLLPRDLMILRAAVRDVRRARPATEDAAKAPSHTVGKEVSPSHEYEALRVEVGKLSTRLRHHH</sequence>
<gene>
    <name evidence="2" type="ORF">ADEAN_001020000</name>
</gene>
<keyword evidence="3" id="KW-1185">Reference proteome</keyword>
<feature type="region of interest" description="Disordered" evidence="1">
    <location>
        <begin position="239"/>
        <end position="262"/>
    </location>
</feature>
<evidence type="ECO:0000313" key="2">
    <source>
        <dbReference type="EMBL" id="CAD2222653.1"/>
    </source>
</evidence>
<dbReference type="AlphaFoldDB" id="A0A7G2CW46"/>
<dbReference type="VEuPathDB" id="TriTrypDB:ADEAN_001020000"/>
<proteinExistence type="predicted"/>